<dbReference type="EMBL" id="JBCFXD010000001">
    <property type="protein sequence ID" value="MEL7557403.1"/>
    <property type="molecule type" value="Genomic_DNA"/>
</dbReference>
<name>A0ABU9M554_STUCH</name>
<gene>
    <name evidence="1" type="ORF">AAGW23_00925</name>
</gene>
<evidence type="ECO:0000313" key="1">
    <source>
        <dbReference type="EMBL" id="MEL7557403.1"/>
    </source>
</evidence>
<proteinExistence type="predicted"/>
<sequence length="222" mass="24004">MNLVIASNLARAGYSVTMLSNHLARFAPWLPDLEMLPFPAVGKTFGIADAYDLVISGCDSIVTSAVSDKAILAEHFLVLGTLRGDSAYFQDHRPRLEQRVGADKAYVLVRLASCTGPMRVLNDDSVSTVDQAVASCQLKLGLGDAVAGPGFMLGSSAAGVRVLTLFRKRGDGSCWRPGWGRNMVVRPVISVGALRDSWKCLLSVQRVERAFELLVRQHKSVS</sequence>
<organism evidence="1 2">
    <name type="scientific">Stutzerimonas chloritidismutans</name>
    <name type="common">Pseudomonas chloritidismutans</name>
    <dbReference type="NCBI Taxonomy" id="203192"/>
    <lineage>
        <taxon>Bacteria</taxon>
        <taxon>Pseudomonadati</taxon>
        <taxon>Pseudomonadota</taxon>
        <taxon>Gammaproteobacteria</taxon>
        <taxon>Pseudomonadales</taxon>
        <taxon>Pseudomonadaceae</taxon>
        <taxon>Stutzerimonas</taxon>
    </lineage>
</organism>
<accession>A0ABU9M554</accession>
<protein>
    <submittedName>
        <fullName evidence="1">Uncharacterized protein</fullName>
    </submittedName>
</protein>
<comment type="caution">
    <text evidence="1">The sequence shown here is derived from an EMBL/GenBank/DDBJ whole genome shotgun (WGS) entry which is preliminary data.</text>
</comment>
<dbReference type="Proteomes" id="UP001467669">
    <property type="component" value="Unassembled WGS sequence"/>
</dbReference>
<evidence type="ECO:0000313" key="2">
    <source>
        <dbReference type="Proteomes" id="UP001467669"/>
    </source>
</evidence>
<dbReference type="RefSeq" id="WP_342404459.1">
    <property type="nucleotide sequence ID" value="NZ_JBCFXD010000001.1"/>
</dbReference>
<reference evidence="1 2" key="1">
    <citation type="submission" date="2024-04" db="EMBL/GenBank/DDBJ databases">
        <title>Draft Genome Sequence of Isolates Cultured from Underwater Hawaii Seamounts in the North Pacific Ocean.</title>
        <authorList>
            <person name="Sharma I."/>
            <person name="Darden B."/>
            <person name="Creggett J."/>
            <person name="Taylor S."/>
            <person name="Grant M.P."/>
            <person name="Scott J."/>
            <person name="Attles S."/>
            <person name="Walker S."/>
            <person name="Johnson G."/>
            <person name="St. Cloud C."/>
        </authorList>
    </citation>
    <scope>NUCLEOTIDE SEQUENCE [LARGE SCALE GENOMIC DNA]</scope>
    <source>
        <strain evidence="1 2">03GJ23</strain>
    </source>
</reference>
<keyword evidence="2" id="KW-1185">Reference proteome</keyword>